<name>R7UVY9_CAPTE</name>
<dbReference type="OrthoDB" id="6239463at2759"/>
<keyword evidence="3" id="KW-1185">Reference proteome</keyword>
<dbReference type="EnsemblMetazoa" id="CapteT209676">
    <property type="protein sequence ID" value="CapteP209676"/>
    <property type="gene ID" value="CapteG209676"/>
</dbReference>
<dbReference type="HOGENOM" id="CLU_2239126_0_0_1"/>
<organism evidence="1">
    <name type="scientific">Capitella teleta</name>
    <name type="common">Polychaete worm</name>
    <dbReference type="NCBI Taxonomy" id="283909"/>
    <lineage>
        <taxon>Eukaryota</taxon>
        <taxon>Metazoa</taxon>
        <taxon>Spiralia</taxon>
        <taxon>Lophotrochozoa</taxon>
        <taxon>Annelida</taxon>
        <taxon>Polychaeta</taxon>
        <taxon>Sedentaria</taxon>
        <taxon>Scolecida</taxon>
        <taxon>Capitellidae</taxon>
        <taxon>Capitella</taxon>
    </lineage>
</organism>
<dbReference type="EMBL" id="AMQN01006059">
    <property type="status" value="NOT_ANNOTATED_CDS"/>
    <property type="molecule type" value="Genomic_DNA"/>
</dbReference>
<reference evidence="1 3" key="2">
    <citation type="journal article" date="2013" name="Nature">
        <title>Insights into bilaterian evolution from three spiralian genomes.</title>
        <authorList>
            <person name="Simakov O."/>
            <person name="Marletaz F."/>
            <person name="Cho S.J."/>
            <person name="Edsinger-Gonzales E."/>
            <person name="Havlak P."/>
            <person name="Hellsten U."/>
            <person name="Kuo D.H."/>
            <person name="Larsson T."/>
            <person name="Lv J."/>
            <person name="Arendt D."/>
            <person name="Savage R."/>
            <person name="Osoegawa K."/>
            <person name="de Jong P."/>
            <person name="Grimwood J."/>
            <person name="Chapman J.A."/>
            <person name="Shapiro H."/>
            <person name="Aerts A."/>
            <person name="Otillar R.P."/>
            <person name="Terry A.Y."/>
            <person name="Boore J.L."/>
            <person name="Grigoriev I.V."/>
            <person name="Lindberg D.R."/>
            <person name="Seaver E.C."/>
            <person name="Weisblat D.A."/>
            <person name="Putnam N.H."/>
            <person name="Rokhsar D.S."/>
        </authorList>
    </citation>
    <scope>NUCLEOTIDE SEQUENCE</scope>
    <source>
        <strain evidence="1 3">I ESC-2004</strain>
    </source>
</reference>
<evidence type="ECO:0000313" key="1">
    <source>
        <dbReference type="EMBL" id="ELU10432.1"/>
    </source>
</evidence>
<protein>
    <submittedName>
        <fullName evidence="1 2">Uncharacterized protein</fullName>
    </submittedName>
</protein>
<reference evidence="3" key="1">
    <citation type="submission" date="2012-12" db="EMBL/GenBank/DDBJ databases">
        <authorList>
            <person name="Hellsten U."/>
            <person name="Grimwood J."/>
            <person name="Chapman J.A."/>
            <person name="Shapiro H."/>
            <person name="Aerts A."/>
            <person name="Otillar R.P."/>
            <person name="Terry A.Y."/>
            <person name="Boore J.L."/>
            <person name="Simakov O."/>
            <person name="Marletaz F."/>
            <person name="Cho S.-J."/>
            <person name="Edsinger-Gonzales E."/>
            <person name="Havlak P."/>
            <person name="Kuo D.-H."/>
            <person name="Larsson T."/>
            <person name="Lv J."/>
            <person name="Arendt D."/>
            <person name="Savage R."/>
            <person name="Osoegawa K."/>
            <person name="de Jong P."/>
            <person name="Lindberg D.R."/>
            <person name="Seaver E.C."/>
            <person name="Weisblat D.A."/>
            <person name="Putnam N.H."/>
            <person name="Grigoriev I.V."/>
            <person name="Rokhsar D.S."/>
        </authorList>
    </citation>
    <scope>NUCLEOTIDE SEQUENCE</scope>
    <source>
        <strain evidence="3">I ESC-2004</strain>
    </source>
</reference>
<dbReference type="AlphaFoldDB" id="R7UVY9"/>
<reference evidence="2" key="3">
    <citation type="submission" date="2015-06" db="UniProtKB">
        <authorList>
            <consortium name="EnsemblMetazoa"/>
        </authorList>
    </citation>
    <scope>IDENTIFICATION</scope>
</reference>
<accession>R7UVY9</accession>
<sequence length="105" mass="11840">MYVRPHLECASPAWATITATKTGLLESLKHRAMLNILTLPRTHHITDADYAALNITCTPLLSKNEDTIIYYYVAQILGRGFISDYWALDRPVSWCWGSLASPCLK</sequence>
<gene>
    <name evidence="1" type="ORF">CAPTEDRAFT_209676</name>
</gene>
<proteinExistence type="predicted"/>
<evidence type="ECO:0000313" key="3">
    <source>
        <dbReference type="Proteomes" id="UP000014760"/>
    </source>
</evidence>
<evidence type="ECO:0000313" key="2">
    <source>
        <dbReference type="EnsemblMetazoa" id="CapteP209676"/>
    </source>
</evidence>
<dbReference type="Proteomes" id="UP000014760">
    <property type="component" value="Unassembled WGS sequence"/>
</dbReference>
<dbReference type="EMBL" id="KB297495">
    <property type="protein sequence ID" value="ELU10432.1"/>
    <property type="molecule type" value="Genomic_DNA"/>
</dbReference>